<keyword evidence="2" id="KW-0812">Transmembrane</keyword>
<dbReference type="PROSITE" id="PS51257">
    <property type="entry name" value="PROKAR_LIPOPROTEIN"/>
    <property type="match status" value="1"/>
</dbReference>
<keyword evidence="1" id="KW-0175">Coiled coil</keyword>
<keyword evidence="2" id="KW-1133">Transmembrane helix</keyword>
<dbReference type="Pfam" id="PF20567">
    <property type="entry name" value="DUF6776"/>
    <property type="match status" value="1"/>
</dbReference>
<organism evidence="3 4">
    <name type="scientific">Nitrosomonas ureae</name>
    <dbReference type="NCBI Taxonomy" id="44577"/>
    <lineage>
        <taxon>Bacteria</taxon>
        <taxon>Pseudomonadati</taxon>
        <taxon>Pseudomonadota</taxon>
        <taxon>Betaproteobacteria</taxon>
        <taxon>Nitrosomonadales</taxon>
        <taxon>Nitrosomonadaceae</taxon>
        <taxon>Nitrosomonas</taxon>
    </lineage>
</organism>
<sequence length="244" mass="28322">MYKLFQRKPKILSPRVVVRPRRTWQSYLIGMIVSCTLLLLLSWFMYEMGRQSISTPEDALEEKLAYLFDPGTCRQTKKQKLCAQIGDLTQQLQISNTANQNLTEEIKSLASENDQLKEKLEFFQHLIASNTKSGISIYQFSLKETQTPGEYRYALTLIQGGERPNDFKGNLRFTVKLTQNDQSKVLPLTKKNQQQDFPVIFKFFHRFEEFFKVPPNSIVENIQVEVFRNGDKKAILSETIQPAL</sequence>
<gene>
    <name evidence="3" type="ORF">SAMN05421510_10168</name>
</gene>
<evidence type="ECO:0000313" key="4">
    <source>
        <dbReference type="Proteomes" id="UP000181998"/>
    </source>
</evidence>
<dbReference type="AlphaFoldDB" id="A0A1H9CPL9"/>
<evidence type="ECO:0000313" key="3">
    <source>
        <dbReference type="EMBL" id="SEQ03007.1"/>
    </source>
</evidence>
<feature type="transmembrane region" description="Helical" evidence="2">
    <location>
        <begin position="27"/>
        <end position="46"/>
    </location>
</feature>
<proteinExistence type="predicted"/>
<dbReference type="EMBL" id="FOFX01000016">
    <property type="protein sequence ID" value="SEQ03007.1"/>
    <property type="molecule type" value="Genomic_DNA"/>
</dbReference>
<evidence type="ECO:0000256" key="2">
    <source>
        <dbReference type="SAM" id="Phobius"/>
    </source>
</evidence>
<dbReference type="InterPro" id="IPR046703">
    <property type="entry name" value="DUF6776"/>
</dbReference>
<keyword evidence="2" id="KW-0472">Membrane</keyword>
<evidence type="ECO:0000256" key="1">
    <source>
        <dbReference type="SAM" id="Coils"/>
    </source>
</evidence>
<accession>A0A1H9CPL9</accession>
<dbReference type="STRING" id="44577.ATY38_06375"/>
<protein>
    <submittedName>
        <fullName evidence="3">Uncharacterized protein</fullName>
    </submittedName>
</protein>
<dbReference type="Proteomes" id="UP000181998">
    <property type="component" value="Unassembled WGS sequence"/>
</dbReference>
<reference evidence="3 4" key="1">
    <citation type="submission" date="2016-10" db="EMBL/GenBank/DDBJ databases">
        <authorList>
            <person name="de Groot N.N."/>
        </authorList>
    </citation>
    <scope>NUCLEOTIDE SEQUENCE [LARGE SCALE GENOMIC DNA]</scope>
    <source>
        <strain evidence="3 4">Nm9</strain>
    </source>
</reference>
<name>A0A1H9CPL9_9PROT</name>
<feature type="coiled-coil region" evidence="1">
    <location>
        <begin position="85"/>
        <end position="126"/>
    </location>
</feature>